<accession>A0A7S6ZPS3</accession>
<evidence type="ECO:0000259" key="18">
    <source>
        <dbReference type="Pfam" id="PF00361"/>
    </source>
</evidence>
<dbReference type="GO" id="GO:0008137">
    <property type="term" value="F:NADH dehydrogenase (ubiquinone) activity"/>
    <property type="evidence" value="ECO:0007669"/>
    <property type="project" value="UniProtKB-UniRule"/>
</dbReference>
<feature type="transmembrane region" description="Helical" evidence="17">
    <location>
        <begin position="178"/>
        <end position="201"/>
    </location>
</feature>
<evidence type="ECO:0000256" key="14">
    <source>
        <dbReference type="ARBA" id="ARBA00023128"/>
    </source>
</evidence>
<feature type="transmembrane region" description="Helical" evidence="17">
    <location>
        <begin position="7"/>
        <end position="35"/>
    </location>
</feature>
<keyword evidence="12 17" id="KW-0520">NAD</keyword>
<evidence type="ECO:0000256" key="13">
    <source>
        <dbReference type="ARBA" id="ARBA00023075"/>
    </source>
</evidence>
<evidence type="ECO:0000256" key="4">
    <source>
        <dbReference type="ARBA" id="ARBA00012944"/>
    </source>
</evidence>
<feature type="transmembrane region" description="Helical" evidence="17">
    <location>
        <begin position="242"/>
        <end position="262"/>
    </location>
</feature>
<evidence type="ECO:0000256" key="1">
    <source>
        <dbReference type="ARBA" id="ARBA00003257"/>
    </source>
</evidence>
<keyword evidence="14 17" id="KW-0496">Mitochondrion</keyword>
<dbReference type="InterPro" id="IPR003918">
    <property type="entry name" value="NADH_UbQ_OxRdtase"/>
</dbReference>
<evidence type="ECO:0000256" key="5">
    <source>
        <dbReference type="ARBA" id="ARBA00021006"/>
    </source>
</evidence>
<comment type="function">
    <text evidence="1">Core subunit of the mitochondrial membrane respiratory chain NADH dehydrogenase (Complex I) that is believed to belong to the minimal assembly required for catalysis. Complex I functions in the transfer of electrons from NADH to the respiratory chain. The immediate electron acceptor for the enzyme is believed to be ubiquinone.</text>
</comment>
<dbReference type="AlphaFoldDB" id="A0A7S6ZPS3"/>
<comment type="subcellular location">
    <subcellularLocation>
        <location evidence="2 17">Mitochondrion membrane</location>
        <topology evidence="2 17">Multi-pass membrane protein</topology>
    </subcellularLocation>
</comment>
<evidence type="ECO:0000256" key="3">
    <source>
        <dbReference type="ARBA" id="ARBA00009025"/>
    </source>
</evidence>
<keyword evidence="11 17" id="KW-1133">Transmembrane helix</keyword>
<feature type="transmembrane region" description="Helical" evidence="17">
    <location>
        <begin position="332"/>
        <end position="354"/>
    </location>
</feature>
<evidence type="ECO:0000256" key="9">
    <source>
        <dbReference type="ARBA" id="ARBA00022967"/>
    </source>
</evidence>
<dbReference type="InterPro" id="IPR001750">
    <property type="entry name" value="ND/Mrp_TM"/>
</dbReference>
<evidence type="ECO:0000256" key="8">
    <source>
        <dbReference type="ARBA" id="ARBA00022692"/>
    </source>
</evidence>
<dbReference type="PANTHER" id="PTHR43507:SF20">
    <property type="entry name" value="NADH-UBIQUINONE OXIDOREDUCTASE CHAIN 4"/>
    <property type="match status" value="1"/>
</dbReference>
<evidence type="ECO:0000256" key="12">
    <source>
        <dbReference type="ARBA" id="ARBA00023027"/>
    </source>
</evidence>
<proteinExistence type="inferred from homology"/>
<evidence type="ECO:0000256" key="17">
    <source>
        <dbReference type="RuleBase" id="RU003297"/>
    </source>
</evidence>
<organism evidence="20">
    <name type="scientific">Trogoderma granarium</name>
    <dbReference type="NCBI Taxonomy" id="591392"/>
    <lineage>
        <taxon>Eukaryota</taxon>
        <taxon>Metazoa</taxon>
        <taxon>Ecdysozoa</taxon>
        <taxon>Arthropoda</taxon>
        <taxon>Hexapoda</taxon>
        <taxon>Insecta</taxon>
        <taxon>Pterygota</taxon>
        <taxon>Neoptera</taxon>
        <taxon>Endopterygota</taxon>
        <taxon>Coleoptera</taxon>
        <taxon>Polyphaga</taxon>
        <taxon>Bostrichiformia</taxon>
        <taxon>Dermestidae</taxon>
        <taxon>Megatominae</taxon>
        <taxon>Trogoderma</taxon>
    </lineage>
</organism>
<feature type="transmembrane region" description="Helical" evidence="17">
    <location>
        <begin position="141"/>
        <end position="163"/>
    </location>
</feature>
<evidence type="ECO:0000313" key="20">
    <source>
        <dbReference type="EMBL" id="QOW08026.1"/>
    </source>
</evidence>
<keyword evidence="7 17" id="KW-0679">Respiratory chain</keyword>
<feature type="transmembrane region" description="Helical" evidence="17">
    <location>
        <begin position="298"/>
        <end position="320"/>
    </location>
</feature>
<feature type="transmembrane region" description="Helical" evidence="17">
    <location>
        <begin position="47"/>
        <end position="71"/>
    </location>
</feature>
<protein>
    <recommendedName>
        <fullName evidence="5 17">NADH-ubiquinone oxidoreductase chain 4</fullName>
        <ecNumber evidence="4 17">7.1.1.2</ecNumber>
    </recommendedName>
</protein>
<feature type="domain" description="NADH:quinone oxidoreductase/Mrp antiporter transmembrane" evidence="18">
    <location>
        <begin position="105"/>
        <end position="387"/>
    </location>
</feature>
<dbReference type="GO" id="GO:0003954">
    <property type="term" value="F:NADH dehydrogenase activity"/>
    <property type="evidence" value="ECO:0007669"/>
    <property type="project" value="TreeGrafter"/>
</dbReference>
<keyword evidence="6 17" id="KW-0813">Transport</keyword>
<feature type="transmembrane region" description="Helical" evidence="17">
    <location>
        <begin position="269"/>
        <end position="292"/>
    </location>
</feature>
<dbReference type="GO" id="GO:0015990">
    <property type="term" value="P:electron transport coupled proton transport"/>
    <property type="evidence" value="ECO:0007669"/>
    <property type="project" value="TreeGrafter"/>
</dbReference>
<feature type="transmembrane region" description="Helical" evidence="17">
    <location>
        <begin position="374"/>
        <end position="398"/>
    </location>
</feature>
<dbReference type="EC" id="7.1.1.2" evidence="4 17"/>
<evidence type="ECO:0000256" key="6">
    <source>
        <dbReference type="ARBA" id="ARBA00022448"/>
    </source>
</evidence>
<dbReference type="GO" id="GO:0048039">
    <property type="term" value="F:ubiquinone binding"/>
    <property type="evidence" value="ECO:0007669"/>
    <property type="project" value="TreeGrafter"/>
</dbReference>
<dbReference type="Pfam" id="PF01059">
    <property type="entry name" value="Oxidored_q5_N"/>
    <property type="match status" value="1"/>
</dbReference>
<evidence type="ECO:0000256" key="7">
    <source>
        <dbReference type="ARBA" id="ARBA00022660"/>
    </source>
</evidence>
<dbReference type="EMBL" id="MT113335">
    <property type="protein sequence ID" value="QOW08026.1"/>
    <property type="molecule type" value="Genomic_DNA"/>
</dbReference>
<keyword evidence="10 17" id="KW-0249">Electron transport</keyword>
<evidence type="ECO:0000256" key="10">
    <source>
        <dbReference type="ARBA" id="ARBA00022982"/>
    </source>
</evidence>
<dbReference type="GO" id="GO:0031966">
    <property type="term" value="C:mitochondrial membrane"/>
    <property type="evidence" value="ECO:0007669"/>
    <property type="project" value="UniProtKB-SubCell"/>
</dbReference>
<feature type="transmembrane region" description="Helical" evidence="17">
    <location>
        <begin position="213"/>
        <end position="236"/>
    </location>
</feature>
<reference evidence="20" key="1">
    <citation type="journal article" date="2020" name="Genomics">
        <title>Comparative mitochondrial genomics of five Dermestid beetles (Coleoptera: Dermestidae) and its implications for phylogeny.</title>
        <authorList>
            <person name="Zeng L."/>
            <person name="Pang Y."/>
            <person name="Feng S."/>
            <person name="Wang Y."/>
            <person name="Stejskal V."/>
            <person name="Aulicky R."/>
            <person name="Zhang S."/>
            <person name="Li Z."/>
        </authorList>
    </citation>
    <scope>NUCLEOTIDE SEQUENCE</scope>
</reference>
<dbReference type="GO" id="GO:0042773">
    <property type="term" value="P:ATP synthesis coupled electron transport"/>
    <property type="evidence" value="ECO:0007669"/>
    <property type="project" value="InterPro"/>
</dbReference>
<keyword evidence="8 17" id="KW-0812">Transmembrane</keyword>
<comment type="function">
    <text evidence="17">Core subunit of the mitochondrial membrane respiratory chain NADH dehydrogenase (Complex I) which catalyzes electron transfer from NADH through the respiratory chain, using ubiquinone as an electron acceptor. Essential for the catalytic activity and assembly of complex I.</text>
</comment>
<comment type="catalytic activity">
    <reaction evidence="16 17">
        <text>a ubiquinone + NADH + 5 H(+)(in) = a ubiquinol + NAD(+) + 4 H(+)(out)</text>
        <dbReference type="Rhea" id="RHEA:29091"/>
        <dbReference type="Rhea" id="RHEA-COMP:9565"/>
        <dbReference type="Rhea" id="RHEA-COMP:9566"/>
        <dbReference type="ChEBI" id="CHEBI:15378"/>
        <dbReference type="ChEBI" id="CHEBI:16389"/>
        <dbReference type="ChEBI" id="CHEBI:17976"/>
        <dbReference type="ChEBI" id="CHEBI:57540"/>
        <dbReference type="ChEBI" id="CHEBI:57945"/>
        <dbReference type="EC" id="7.1.1.2"/>
    </reaction>
</comment>
<keyword evidence="15 17" id="KW-0472">Membrane</keyword>
<dbReference type="PRINTS" id="PR01437">
    <property type="entry name" value="NUOXDRDTASE4"/>
</dbReference>
<sequence>MGMVFSLLFMIPLCLGCYFWFVQLVFFCLTVLFIFNFCFGCEFINLSYFIGCDLLSYSLILLSFWICSLMIMASEQIYSNNYYSNLFLICVLLLMLSLFLVFSSINLFFFYLFFEISLIPLLFLIVGWGAQPERIQAGFYLMFYTLFASLPMMIFLFYLYLLVNSMDFGFLLIDFDSIFLFLCMSMVFLVKAPMFLVHLWLPKAHVEAPISGSMVLAGVMLKLGGYGMIRFFVSFSSVVSKFSWVFVGMSLMGGVLVAFICLRQSDMKALIAYSSVSHMSMVLAGIFSFGYIGFCGAFVMMVAHGLCSSGLFCLANISYERVGSRSLFLNKGMLNLVPSLSLWWFLFCSSNMAAPPSLNLLGEILLISSLVSWSIFNIGMLSLLSFFGAVYSLYLYSFTQHGKYFSGLYSFYSGFVREYLLLFMHWFPLNLLFMKGDFFLFWN</sequence>
<evidence type="ECO:0000256" key="15">
    <source>
        <dbReference type="ARBA" id="ARBA00023136"/>
    </source>
</evidence>
<feature type="domain" description="NADH:ubiquinone oxidoreductase chain 4 N-terminal" evidence="19">
    <location>
        <begin position="3"/>
        <end position="100"/>
    </location>
</feature>
<evidence type="ECO:0000256" key="11">
    <source>
        <dbReference type="ARBA" id="ARBA00022989"/>
    </source>
</evidence>
<evidence type="ECO:0000256" key="2">
    <source>
        <dbReference type="ARBA" id="ARBA00004225"/>
    </source>
</evidence>
<name>A0A7S6ZPS3_9COLE</name>
<dbReference type="InterPro" id="IPR000260">
    <property type="entry name" value="NADH4_N"/>
</dbReference>
<evidence type="ECO:0000256" key="16">
    <source>
        <dbReference type="ARBA" id="ARBA00049551"/>
    </source>
</evidence>
<dbReference type="PANTHER" id="PTHR43507">
    <property type="entry name" value="NADH-UBIQUINONE OXIDOREDUCTASE CHAIN 4"/>
    <property type="match status" value="1"/>
</dbReference>
<geneLocation type="mitochondrion" evidence="20"/>
<feature type="transmembrane region" description="Helical" evidence="17">
    <location>
        <begin position="108"/>
        <end position="129"/>
    </location>
</feature>
<comment type="similarity">
    <text evidence="3 17">Belongs to the complex I subunit 4 family.</text>
</comment>
<keyword evidence="13 17" id="KW-0830">Ubiquinone</keyword>
<evidence type="ECO:0000259" key="19">
    <source>
        <dbReference type="Pfam" id="PF01059"/>
    </source>
</evidence>
<dbReference type="Pfam" id="PF00361">
    <property type="entry name" value="Proton_antipo_M"/>
    <property type="match status" value="1"/>
</dbReference>
<gene>
    <name evidence="20" type="primary">nad4</name>
</gene>
<keyword evidence="9" id="KW-1278">Translocase</keyword>
<feature type="transmembrane region" description="Helical" evidence="17">
    <location>
        <begin position="83"/>
        <end position="102"/>
    </location>
</feature>